<dbReference type="OrthoDB" id="2142040at2759"/>
<gene>
    <name evidence="4" type="ORF">BOTBODRAFT_182726</name>
</gene>
<proteinExistence type="predicted"/>
<accession>A0A067NBA5</accession>
<dbReference type="GO" id="GO:0005576">
    <property type="term" value="C:extracellular region"/>
    <property type="evidence" value="ECO:0007669"/>
    <property type="project" value="InterPro"/>
</dbReference>
<organism evidence="4 5">
    <name type="scientific">Botryobasidium botryosum (strain FD-172 SS1)</name>
    <dbReference type="NCBI Taxonomy" id="930990"/>
    <lineage>
        <taxon>Eukaryota</taxon>
        <taxon>Fungi</taxon>
        <taxon>Dikarya</taxon>
        <taxon>Basidiomycota</taxon>
        <taxon>Agaricomycotina</taxon>
        <taxon>Agaricomycetes</taxon>
        <taxon>Cantharellales</taxon>
        <taxon>Botryobasidiaceae</taxon>
        <taxon>Botryobasidium</taxon>
    </lineage>
</organism>
<dbReference type="Pfam" id="PF02839">
    <property type="entry name" value="CBM_5_12"/>
    <property type="match status" value="1"/>
</dbReference>
<dbReference type="PANTHER" id="PTHR31649">
    <property type="entry name" value="AGAP009604-PA"/>
    <property type="match status" value="1"/>
</dbReference>
<dbReference type="InterPro" id="IPR003610">
    <property type="entry name" value="CBM5/12"/>
</dbReference>
<evidence type="ECO:0000256" key="2">
    <source>
        <dbReference type="SAM" id="MobiDB-lite"/>
    </source>
</evidence>
<dbReference type="InterPro" id="IPR036573">
    <property type="entry name" value="CBM_sf_5/12"/>
</dbReference>
<dbReference type="InterPro" id="IPR006616">
    <property type="entry name" value="DM9_repeat"/>
</dbReference>
<dbReference type="Proteomes" id="UP000027195">
    <property type="component" value="Unassembled WGS sequence"/>
</dbReference>
<feature type="compositionally biased region" description="Low complexity" evidence="2">
    <location>
        <begin position="112"/>
        <end position="127"/>
    </location>
</feature>
<reference evidence="5" key="1">
    <citation type="journal article" date="2014" name="Proc. Natl. Acad. Sci. U.S.A.">
        <title>Extensive sampling of basidiomycete genomes demonstrates inadequacy of the white-rot/brown-rot paradigm for wood decay fungi.</title>
        <authorList>
            <person name="Riley R."/>
            <person name="Salamov A.A."/>
            <person name="Brown D.W."/>
            <person name="Nagy L.G."/>
            <person name="Floudas D."/>
            <person name="Held B.W."/>
            <person name="Levasseur A."/>
            <person name="Lombard V."/>
            <person name="Morin E."/>
            <person name="Otillar R."/>
            <person name="Lindquist E.A."/>
            <person name="Sun H."/>
            <person name="LaButti K.M."/>
            <person name="Schmutz J."/>
            <person name="Jabbour D."/>
            <person name="Luo H."/>
            <person name="Baker S.E."/>
            <person name="Pisabarro A.G."/>
            <person name="Walton J.D."/>
            <person name="Blanchette R.A."/>
            <person name="Henrissat B."/>
            <person name="Martin F."/>
            <person name="Cullen D."/>
            <person name="Hibbett D.S."/>
            <person name="Grigoriev I.V."/>
        </authorList>
    </citation>
    <scope>NUCLEOTIDE SEQUENCE [LARGE SCALE GENOMIC DNA]</scope>
    <source>
        <strain evidence="5">FD-172 SS1</strain>
    </source>
</reference>
<dbReference type="Pfam" id="PF11901">
    <property type="entry name" value="DM9"/>
    <property type="match status" value="1"/>
</dbReference>
<dbReference type="AlphaFoldDB" id="A0A067NBA5"/>
<dbReference type="STRING" id="930990.A0A067NBA5"/>
<dbReference type="EMBL" id="KL198016">
    <property type="protein sequence ID" value="KDQ21377.1"/>
    <property type="molecule type" value="Genomic_DNA"/>
</dbReference>
<dbReference type="GO" id="GO:0005975">
    <property type="term" value="P:carbohydrate metabolic process"/>
    <property type="evidence" value="ECO:0007669"/>
    <property type="project" value="InterPro"/>
</dbReference>
<protein>
    <submittedName>
        <fullName evidence="4">Carbohydrate-binding module family 12 protein</fullName>
    </submittedName>
</protein>
<keyword evidence="1" id="KW-0378">Hydrolase</keyword>
<dbReference type="InParanoid" id="A0A067NBA5"/>
<dbReference type="Gene3D" id="2.10.10.20">
    <property type="entry name" value="Carbohydrate-binding module superfamily 5/12"/>
    <property type="match status" value="1"/>
</dbReference>
<feature type="domain" description="Chitin-binding type-3" evidence="3">
    <location>
        <begin position="5"/>
        <end position="45"/>
    </location>
</feature>
<dbReference type="GO" id="GO:0030246">
    <property type="term" value="F:carbohydrate binding"/>
    <property type="evidence" value="ECO:0007669"/>
    <property type="project" value="InterPro"/>
</dbReference>
<keyword evidence="5" id="KW-1185">Reference proteome</keyword>
<evidence type="ECO:0000313" key="5">
    <source>
        <dbReference type="Proteomes" id="UP000027195"/>
    </source>
</evidence>
<dbReference type="SMART" id="SM00696">
    <property type="entry name" value="DM9"/>
    <property type="match status" value="2"/>
</dbReference>
<dbReference type="HOGENOM" id="CLU_072648_0_0_1"/>
<dbReference type="GO" id="GO:0004553">
    <property type="term" value="F:hydrolase activity, hydrolyzing O-glycosyl compounds"/>
    <property type="evidence" value="ECO:0007669"/>
    <property type="project" value="InterPro"/>
</dbReference>
<feature type="region of interest" description="Disordered" evidence="2">
    <location>
        <begin position="93"/>
        <end position="131"/>
    </location>
</feature>
<evidence type="ECO:0000256" key="1">
    <source>
        <dbReference type="ARBA" id="ARBA00022801"/>
    </source>
</evidence>
<dbReference type="PANTHER" id="PTHR31649:SF1">
    <property type="entry name" value="FARNESOIC ACID O-METHYL TRANSFERASE DOMAIN-CONTAINING PROTEIN"/>
    <property type="match status" value="1"/>
</dbReference>
<name>A0A067NBA5_BOTB1</name>
<evidence type="ECO:0000259" key="3">
    <source>
        <dbReference type="Pfam" id="PF02839"/>
    </source>
</evidence>
<sequence>MVAYWEPGTQYDYGCIVEYCGAQYKIIQPHRSQSDWPPDCTPALWGRVQDNSYGSPYGDGHHQNYQGGGGGYGGGYGSGGYGEKHDQQQQYSYGYSGDQKHGGQHQPPPPQYNYGNNANVPQQQQPQGEKHWWENPEHRKQLEIGGGILAGAALLGGGFALYNHHQQKQQEAKGGEWAMQNWLSDAKNRTSEFYRTGPRGPYTWVLTEGRNIPQGAIEGGRDGDNHKSPLYICRAYHAGGVHVGKAGRHLEKGAVIGYGNKEIEISTYEILLGDSNAVRWVDARGDFSPHALGGQPVEGGRESDGTPLYIAQAPYHHGVHPGKTNPGFKGACIAWGGEEKIVSQYRVLVY</sequence>
<dbReference type="SUPFAM" id="SSF51055">
    <property type="entry name" value="Carbohydrate binding domain"/>
    <property type="match status" value="1"/>
</dbReference>
<dbReference type="CDD" id="cd12214">
    <property type="entry name" value="ChiA1_BD"/>
    <property type="match status" value="1"/>
</dbReference>
<evidence type="ECO:0000313" key="4">
    <source>
        <dbReference type="EMBL" id="KDQ21377.1"/>
    </source>
</evidence>